<dbReference type="EMBL" id="JARAWP010000028">
    <property type="protein sequence ID" value="MDX3023642.1"/>
    <property type="molecule type" value="Genomic_DNA"/>
</dbReference>
<evidence type="ECO:0000259" key="1">
    <source>
        <dbReference type="SMART" id="SM00507"/>
    </source>
</evidence>
<dbReference type="Proteomes" id="UP001272987">
    <property type="component" value="Unassembled WGS sequence"/>
</dbReference>
<evidence type="ECO:0000313" key="4">
    <source>
        <dbReference type="Proteomes" id="UP001272987"/>
    </source>
</evidence>
<accession>A0AAP6BI17</accession>
<dbReference type="GeneID" id="69805596"/>
<reference evidence="2 4" key="1">
    <citation type="journal article" date="2023" name="Microb. Genom.">
        <title>Mesoterricola silvestris gen. nov., sp. nov., Mesoterricola sediminis sp. nov., Geothrix oryzae sp. nov., Geothrix edaphica sp. nov., Geothrix rubra sp. nov., and Geothrix limicola sp. nov., six novel members of Acidobacteriota isolated from soils.</title>
        <authorList>
            <person name="Weisberg A.J."/>
            <person name="Pearce E."/>
            <person name="Kramer C.G."/>
            <person name="Chang J.H."/>
            <person name="Clarke C.R."/>
        </authorList>
    </citation>
    <scope>NUCLEOTIDE SEQUENCE</scope>
    <source>
        <strain evidence="3 4">NB05-1H</strain>
        <strain evidence="2">NRRL_B-16521</strain>
    </source>
</reference>
<evidence type="ECO:0000313" key="3">
    <source>
        <dbReference type="EMBL" id="MDX3023642.1"/>
    </source>
</evidence>
<dbReference type="EMBL" id="JARAWC010000038">
    <property type="protein sequence ID" value="MDX2965128.1"/>
    <property type="molecule type" value="Genomic_DNA"/>
</dbReference>
<comment type="caution">
    <text evidence="2">The sequence shown here is derived from an EMBL/GenBank/DDBJ whole genome shotgun (WGS) entry which is preliminary data.</text>
</comment>
<dbReference type="CDD" id="cd00085">
    <property type="entry name" value="HNHc"/>
    <property type="match status" value="1"/>
</dbReference>
<dbReference type="Gene3D" id="1.10.30.50">
    <property type="match status" value="1"/>
</dbReference>
<proteinExistence type="predicted"/>
<feature type="domain" description="HNH nuclease" evidence="1">
    <location>
        <begin position="49"/>
        <end position="103"/>
    </location>
</feature>
<organism evidence="2 5">
    <name type="scientific">Streptomyces acidiscabies</name>
    <dbReference type="NCBI Taxonomy" id="42234"/>
    <lineage>
        <taxon>Bacteria</taxon>
        <taxon>Bacillati</taxon>
        <taxon>Actinomycetota</taxon>
        <taxon>Actinomycetes</taxon>
        <taxon>Kitasatosporales</taxon>
        <taxon>Streptomycetaceae</taxon>
        <taxon>Streptomyces</taxon>
    </lineage>
</organism>
<dbReference type="RefSeq" id="WP_223786173.1">
    <property type="nucleotide sequence ID" value="NZ_BCML01000108.1"/>
</dbReference>
<name>A0AAP6BI17_9ACTN</name>
<evidence type="ECO:0000313" key="2">
    <source>
        <dbReference type="EMBL" id="MDX2965128.1"/>
    </source>
</evidence>
<dbReference type="SMART" id="SM00507">
    <property type="entry name" value="HNHc"/>
    <property type="match status" value="1"/>
</dbReference>
<gene>
    <name evidence="2" type="ORF">PV399_36190</name>
    <name evidence="3" type="ORF">PV666_38090</name>
</gene>
<evidence type="ECO:0000313" key="5">
    <source>
        <dbReference type="Proteomes" id="UP001282288"/>
    </source>
</evidence>
<dbReference type="InterPro" id="IPR003615">
    <property type="entry name" value="HNH_nuc"/>
</dbReference>
<sequence>MRRIELPRQLAVRAEQLTERIAGTAGEARTSEAKGLWKHTTHRRELVTPLRALLNEMAHGNRCCMYCGDDLSTDIDHFEPVAENPLRTFDWLNHLLSCTACNSSCKRDQFPRDPETGDPLLIDPTTEDPFDHLYLSLDTGLYRGLTEKGRQTERVCGLNRDDLPEARCIARDGVVMCVEGWLSGREKGDHRKMAIAVRTVRNQPFADVAQFMLRQALLPKASVAFAFDLGEEILRHLRDPELRAALLI</sequence>
<dbReference type="Proteomes" id="UP001282288">
    <property type="component" value="Unassembled WGS sequence"/>
</dbReference>
<keyword evidence="4" id="KW-1185">Reference proteome</keyword>
<protein>
    <recommendedName>
        <fullName evidence="1">HNH nuclease domain-containing protein</fullName>
    </recommendedName>
</protein>
<dbReference type="AlphaFoldDB" id="A0AAP6BI17"/>